<proteinExistence type="predicted"/>
<keyword evidence="2" id="KW-0472">Membrane</keyword>
<feature type="transmembrane region" description="Helical" evidence="2">
    <location>
        <begin position="31"/>
        <end position="52"/>
    </location>
</feature>
<dbReference type="EMBL" id="LT906467">
    <property type="protein sequence ID" value="SNV51976.1"/>
    <property type="molecule type" value="Genomic_DNA"/>
</dbReference>
<gene>
    <name evidence="3" type="ORF">SAMEA4535761_00017</name>
</gene>
<dbReference type="Proteomes" id="UP000215374">
    <property type="component" value="Chromosome 1"/>
</dbReference>
<feature type="compositionally biased region" description="Polar residues" evidence="1">
    <location>
        <begin position="468"/>
        <end position="477"/>
    </location>
</feature>
<evidence type="ECO:0000256" key="2">
    <source>
        <dbReference type="SAM" id="Phobius"/>
    </source>
</evidence>
<evidence type="ECO:0000313" key="4">
    <source>
        <dbReference type="Proteomes" id="UP000215374"/>
    </source>
</evidence>
<keyword evidence="2" id="KW-0812">Transmembrane</keyword>
<organism evidence="3 4">
    <name type="scientific">Corynebacterium imitans</name>
    <dbReference type="NCBI Taxonomy" id="156978"/>
    <lineage>
        <taxon>Bacteria</taxon>
        <taxon>Bacillati</taxon>
        <taxon>Actinomycetota</taxon>
        <taxon>Actinomycetes</taxon>
        <taxon>Mycobacteriales</taxon>
        <taxon>Corynebacteriaceae</taxon>
        <taxon>Corynebacterium</taxon>
    </lineage>
</organism>
<feature type="transmembrane region" description="Helical" evidence="2">
    <location>
        <begin position="219"/>
        <end position="241"/>
    </location>
</feature>
<evidence type="ECO:0000256" key="1">
    <source>
        <dbReference type="SAM" id="MobiDB-lite"/>
    </source>
</evidence>
<reference evidence="3 4" key="1">
    <citation type="submission" date="2017-06" db="EMBL/GenBank/DDBJ databases">
        <authorList>
            <consortium name="Pathogen Informatics"/>
        </authorList>
    </citation>
    <scope>NUCLEOTIDE SEQUENCE [LARGE SCALE GENOMIC DNA]</scope>
    <source>
        <strain evidence="3 4">NCTC13015</strain>
    </source>
</reference>
<accession>A0A239Y0R7</accession>
<evidence type="ECO:0000313" key="3">
    <source>
        <dbReference type="EMBL" id="SNV51976.1"/>
    </source>
</evidence>
<protein>
    <submittedName>
        <fullName evidence="3">Putative secreted protein</fullName>
    </submittedName>
</protein>
<dbReference type="AlphaFoldDB" id="A0A239Y0R7"/>
<keyword evidence="2" id="KW-1133">Transmembrane helix</keyword>
<name>A0A239Y0R7_9CORY</name>
<sequence>MRETEASKLRNEREKEAREYRKQFRSPRARGILLAVAVLLALLPALLIFTLWHVPSDEEARVETVAQSPDTFVDDPANLLTPAQEQDLLHEADDLPHPSSVTRLRFIVFDDSLDNVNDSVENFMRDTHPAEIGPDHFADGALLVGAAMGTRHQFIFAGEDVADQLALRSGSHLDDSLEAMAEGLRAGNIPRGLLAGARHATDPELVYEHKVGDVRILRAALPVPVGLGVFAAVLAIGAWPVRRVEKRKQRVGEARRNKDLLAREYTALAMRLDQIDERARSVDSRFVHGELRAQWAQVSERFLALDAAVRDLPVDTDSDALANAAALEDAAQTLEDAQRAEEHIDQLYRMERGDVEVRKAHLAELREDATHAHTATAKAGDEELADGVEKIIQRLDALAVNPQDQAFMDTFVRVLGDYRLTMEALQRRQFTASDGVDDYAAPRLWEPEFRYPGYVSYRELRLWDATNNSPSSDNGTNSGFSSGFSGSGGSSSF</sequence>
<feature type="region of interest" description="Disordered" evidence="1">
    <location>
        <begin position="468"/>
        <end position="493"/>
    </location>
</feature>